<organism evidence="2">
    <name type="scientific">Arundo donax</name>
    <name type="common">Giant reed</name>
    <name type="synonym">Donax arundinaceus</name>
    <dbReference type="NCBI Taxonomy" id="35708"/>
    <lineage>
        <taxon>Eukaryota</taxon>
        <taxon>Viridiplantae</taxon>
        <taxon>Streptophyta</taxon>
        <taxon>Embryophyta</taxon>
        <taxon>Tracheophyta</taxon>
        <taxon>Spermatophyta</taxon>
        <taxon>Magnoliopsida</taxon>
        <taxon>Liliopsida</taxon>
        <taxon>Poales</taxon>
        <taxon>Poaceae</taxon>
        <taxon>PACMAD clade</taxon>
        <taxon>Arundinoideae</taxon>
        <taxon>Arundineae</taxon>
        <taxon>Arundo</taxon>
    </lineage>
</organism>
<feature type="compositionally biased region" description="Pro residues" evidence="1">
    <location>
        <begin position="1"/>
        <end position="12"/>
    </location>
</feature>
<feature type="region of interest" description="Disordered" evidence="1">
    <location>
        <begin position="1"/>
        <end position="64"/>
    </location>
</feature>
<proteinExistence type="predicted"/>
<reference evidence="2" key="2">
    <citation type="journal article" date="2015" name="Data Brief">
        <title>Shoot transcriptome of the giant reed, Arundo donax.</title>
        <authorList>
            <person name="Barrero R.A."/>
            <person name="Guerrero F.D."/>
            <person name="Moolhuijzen P."/>
            <person name="Goolsby J.A."/>
            <person name="Tidwell J."/>
            <person name="Bellgard S.E."/>
            <person name="Bellgard M.I."/>
        </authorList>
    </citation>
    <scope>NUCLEOTIDE SEQUENCE</scope>
    <source>
        <tissue evidence="2">Shoot tissue taken approximately 20 cm above the soil surface</tissue>
    </source>
</reference>
<dbReference type="AlphaFoldDB" id="A0A0A9HLW7"/>
<accession>A0A0A9HLW7</accession>
<reference evidence="2" key="1">
    <citation type="submission" date="2014-09" db="EMBL/GenBank/DDBJ databases">
        <authorList>
            <person name="Magalhaes I.L.F."/>
            <person name="Oliveira U."/>
            <person name="Santos F.R."/>
            <person name="Vidigal T.H.D.A."/>
            <person name="Brescovit A.D."/>
            <person name="Santos A.J."/>
        </authorList>
    </citation>
    <scope>NUCLEOTIDE SEQUENCE</scope>
    <source>
        <tissue evidence="2">Shoot tissue taken approximately 20 cm above the soil surface</tissue>
    </source>
</reference>
<protein>
    <submittedName>
        <fullName evidence="2">Uncharacterized protein</fullName>
    </submittedName>
</protein>
<name>A0A0A9HLW7_ARUDO</name>
<evidence type="ECO:0000256" key="1">
    <source>
        <dbReference type="SAM" id="MobiDB-lite"/>
    </source>
</evidence>
<feature type="compositionally biased region" description="Basic and acidic residues" evidence="1">
    <location>
        <begin position="14"/>
        <end position="24"/>
    </location>
</feature>
<dbReference type="EMBL" id="GBRH01162030">
    <property type="protein sequence ID" value="JAE35866.1"/>
    <property type="molecule type" value="Transcribed_RNA"/>
</dbReference>
<evidence type="ECO:0000313" key="2">
    <source>
        <dbReference type="EMBL" id="JAE35866.1"/>
    </source>
</evidence>
<sequence>MPPPLSSSPTVPPRLDHLMPRRSTEPLASSPGTGAAADPSPARGIGGTLLGTTGPKSSREDSEVSRVGFILDSGAAVHATGSADLLSERRAPGEGAFRTRAGKDLDVVAVGSVITPRFVVPEVRHVPVLGQGCTLISVRQLARRGLAVTFGSEFCDIRERSTGAVVGEGRLREEDGLYFMDYLRVPQS</sequence>